<comment type="caution">
    <text evidence="6">The sequence shown here is derived from an EMBL/GenBank/DDBJ whole genome shotgun (WGS) entry which is preliminary data.</text>
</comment>
<dbReference type="Gene3D" id="1.10.10.10">
    <property type="entry name" value="Winged helix-like DNA-binding domain superfamily/Winged helix DNA-binding domain"/>
    <property type="match status" value="1"/>
</dbReference>
<reference evidence="6 7" key="1">
    <citation type="submission" date="2019-12" db="EMBL/GenBank/DDBJ databases">
        <title>Sporaefaciens musculi gen. nov., sp. nov., a novel bacterium isolated from the caecum of an obese mouse.</title>
        <authorList>
            <person name="Rasmussen T.S."/>
            <person name="Streidl T."/>
            <person name="Hitch T.C.A."/>
            <person name="Wortmann E."/>
            <person name="Deptula P."/>
            <person name="Hansen M."/>
            <person name="Nielsen D.S."/>
            <person name="Clavel T."/>
            <person name="Vogensen F.K."/>
        </authorList>
    </citation>
    <scope>NUCLEOTIDE SEQUENCE [LARGE SCALE GENOMIC DNA]</scope>
    <source>
        <strain evidence="6 7">WCA-9-b2</strain>
    </source>
</reference>
<keyword evidence="4" id="KW-0804">Transcription</keyword>
<evidence type="ECO:0000256" key="2">
    <source>
        <dbReference type="ARBA" id="ARBA00023015"/>
    </source>
</evidence>
<dbReference type="AlphaFoldDB" id="A0A7X3ME98"/>
<proteinExistence type="inferred from homology"/>
<dbReference type="PANTHER" id="PTHR34294:SF1">
    <property type="entry name" value="TRANSCRIPTIONAL REGULATOR LSRR"/>
    <property type="match status" value="1"/>
</dbReference>
<dbReference type="RefSeq" id="WP_159750166.1">
    <property type="nucleotide sequence ID" value="NZ_CASSPE010000013.1"/>
</dbReference>
<evidence type="ECO:0000313" key="6">
    <source>
        <dbReference type="EMBL" id="MXP74834.1"/>
    </source>
</evidence>
<dbReference type="SUPFAM" id="SSF100950">
    <property type="entry name" value="NagB/RpiA/CoA transferase-like"/>
    <property type="match status" value="1"/>
</dbReference>
<dbReference type="Gene3D" id="3.40.50.1360">
    <property type="match status" value="1"/>
</dbReference>
<evidence type="ECO:0000313" key="7">
    <source>
        <dbReference type="Proteomes" id="UP000460412"/>
    </source>
</evidence>
<dbReference type="InterPro" id="IPR007324">
    <property type="entry name" value="Sugar-bd_dom_put"/>
</dbReference>
<keyword evidence="7" id="KW-1185">Reference proteome</keyword>
<dbReference type="GO" id="GO:0003677">
    <property type="term" value="F:DNA binding"/>
    <property type="evidence" value="ECO:0007669"/>
    <property type="project" value="UniProtKB-KW"/>
</dbReference>
<dbReference type="InterPro" id="IPR051054">
    <property type="entry name" value="SorC_transcr_regulators"/>
</dbReference>
<feature type="domain" description="Sugar-binding" evidence="5">
    <location>
        <begin position="58"/>
        <end position="307"/>
    </location>
</feature>
<protein>
    <submittedName>
        <fullName evidence="6">Sugar-binding transcriptional regulator</fullName>
    </submittedName>
</protein>
<evidence type="ECO:0000256" key="4">
    <source>
        <dbReference type="ARBA" id="ARBA00023163"/>
    </source>
</evidence>
<gene>
    <name evidence="6" type="ORF">GN277_05385</name>
</gene>
<name>A0A7X3ME98_9FIRM</name>
<organism evidence="6 7">
    <name type="scientific">Sporofaciens musculi</name>
    <dbReference type="NCBI Taxonomy" id="2681861"/>
    <lineage>
        <taxon>Bacteria</taxon>
        <taxon>Bacillati</taxon>
        <taxon>Bacillota</taxon>
        <taxon>Clostridia</taxon>
        <taxon>Lachnospirales</taxon>
        <taxon>Lachnospiraceae</taxon>
        <taxon>Sporofaciens</taxon>
    </lineage>
</organism>
<dbReference type="Proteomes" id="UP000460412">
    <property type="component" value="Unassembled WGS sequence"/>
</dbReference>
<keyword evidence="2" id="KW-0805">Transcription regulation</keyword>
<evidence type="ECO:0000256" key="3">
    <source>
        <dbReference type="ARBA" id="ARBA00023125"/>
    </source>
</evidence>
<accession>A0A7X3ME98</accession>
<sequence>MRRNLNVKIAYWYHTLGMTQDEIAKRLSFTRQKVNQIVNSLPDLGIVTVNIHGYERDNVELESQLEEQFGLREAIVATDYGEKDTAIYKLANVAAQYLDETIQQGDIIGVSWGRTLAEVTKQMSYKRRSSCRVVQLMGAQNIEQLVEKSDEIARGFANKLDCPSYMLYAPVVVEHEETKEWLLQERSIKASYELMKSCDIAVLGVGELTEHSTMCTRGHITKKDVQILREQGFVGDIAMNPVRKDGTYDNCPLTGRLLNADMDCLKNIKNVVLIATGEEKVEAIQAVLRSGCIDTLIIDETSARLVMDDMGEVKLE</sequence>
<evidence type="ECO:0000259" key="5">
    <source>
        <dbReference type="Pfam" id="PF04198"/>
    </source>
</evidence>
<dbReference type="PANTHER" id="PTHR34294">
    <property type="entry name" value="TRANSCRIPTIONAL REGULATOR-RELATED"/>
    <property type="match status" value="1"/>
</dbReference>
<keyword evidence="3" id="KW-0238">DNA-binding</keyword>
<evidence type="ECO:0000256" key="1">
    <source>
        <dbReference type="ARBA" id="ARBA00010466"/>
    </source>
</evidence>
<comment type="similarity">
    <text evidence="1">Belongs to the SorC transcriptional regulatory family.</text>
</comment>
<dbReference type="InterPro" id="IPR037171">
    <property type="entry name" value="NagB/RpiA_transferase-like"/>
</dbReference>
<dbReference type="Pfam" id="PF04198">
    <property type="entry name" value="Sugar-bind"/>
    <property type="match status" value="1"/>
</dbReference>
<dbReference type="EMBL" id="WUQX01000001">
    <property type="protein sequence ID" value="MXP74834.1"/>
    <property type="molecule type" value="Genomic_DNA"/>
</dbReference>
<dbReference type="InterPro" id="IPR036388">
    <property type="entry name" value="WH-like_DNA-bd_sf"/>
</dbReference>
<dbReference type="GO" id="GO:0030246">
    <property type="term" value="F:carbohydrate binding"/>
    <property type="evidence" value="ECO:0007669"/>
    <property type="project" value="InterPro"/>
</dbReference>